<organism evidence="1 2">
    <name type="scientific">Stylosanthes scabra</name>
    <dbReference type="NCBI Taxonomy" id="79078"/>
    <lineage>
        <taxon>Eukaryota</taxon>
        <taxon>Viridiplantae</taxon>
        <taxon>Streptophyta</taxon>
        <taxon>Embryophyta</taxon>
        <taxon>Tracheophyta</taxon>
        <taxon>Spermatophyta</taxon>
        <taxon>Magnoliopsida</taxon>
        <taxon>eudicotyledons</taxon>
        <taxon>Gunneridae</taxon>
        <taxon>Pentapetalae</taxon>
        <taxon>rosids</taxon>
        <taxon>fabids</taxon>
        <taxon>Fabales</taxon>
        <taxon>Fabaceae</taxon>
        <taxon>Papilionoideae</taxon>
        <taxon>50 kb inversion clade</taxon>
        <taxon>dalbergioids sensu lato</taxon>
        <taxon>Dalbergieae</taxon>
        <taxon>Pterocarpus clade</taxon>
        <taxon>Stylosanthes</taxon>
    </lineage>
</organism>
<protein>
    <recommendedName>
        <fullName evidence="3">Secreted protein</fullName>
    </recommendedName>
</protein>
<feature type="non-terminal residue" evidence="1">
    <location>
        <position position="111"/>
    </location>
</feature>
<keyword evidence="2" id="KW-1185">Reference proteome</keyword>
<name>A0ABU6ZTK8_9FABA</name>
<dbReference type="Proteomes" id="UP001341840">
    <property type="component" value="Unassembled WGS sequence"/>
</dbReference>
<accession>A0ABU6ZTK8</accession>
<comment type="caution">
    <text evidence="1">The sequence shown here is derived from an EMBL/GenBank/DDBJ whole genome shotgun (WGS) entry which is preliminary data.</text>
</comment>
<evidence type="ECO:0000313" key="2">
    <source>
        <dbReference type="Proteomes" id="UP001341840"/>
    </source>
</evidence>
<sequence>MVRSSSIYRQCSGLVAYTLLVLCVRQLRYACRPSLTSVYAQSFRCVCTYAGGACVSLHQCIRMGVIFCLQASLHDLFVPRALFSHFWSDLSLLKPETLEQINQGIERNGKQ</sequence>
<evidence type="ECO:0000313" key="1">
    <source>
        <dbReference type="EMBL" id="MED6225287.1"/>
    </source>
</evidence>
<gene>
    <name evidence="1" type="ORF">PIB30_092249</name>
</gene>
<dbReference type="EMBL" id="JASCZI010273750">
    <property type="protein sequence ID" value="MED6225287.1"/>
    <property type="molecule type" value="Genomic_DNA"/>
</dbReference>
<reference evidence="1 2" key="1">
    <citation type="journal article" date="2023" name="Plants (Basel)">
        <title>Bridging the Gap: Combining Genomics and Transcriptomics Approaches to Understand Stylosanthes scabra, an Orphan Legume from the Brazilian Caatinga.</title>
        <authorList>
            <person name="Ferreira-Neto J.R.C."/>
            <person name="da Silva M.D."/>
            <person name="Binneck E."/>
            <person name="de Melo N.F."/>
            <person name="da Silva R.H."/>
            <person name="de Melo A.L.T.M."/>
            <person name="Pandolfi V."/>
            <person name="Bustamante F.O."/>
            <person name="Brasileiro-Vidal A.C."/>
            <person name="Benko-Iseppon A.M."/>
        </authorList>
    </citation>
    <scope>NUCLEOTIDE SEQUENCE [LARGE SCALE GENOMIC DNA]</scope>
    <source>
        <tissue evidence="1">Leaves</tissue>
    </source>
</reference>
<proteinExistence type="predicted"/>
<evidence type="ECO:0008006" key="3">
    <source>
        <dbReference type="Google" id="ProtNLM"/>
    </source>
</evidence>